<dbReference type="SUPFAM" id="SSF109854">
    <property type="entry name" value="DinB/YfiT-like putative metalloenzymes"/>
    <property type="match status" value="1"/>
</dbReference>
<evidence type="ECO:0000313" key="3">
    <source>
        <dbReference type="EMBL" id="TDC91857.1"/>
    </source>
</evidence>
<evidence type="ECO:0000259" key="2">
    <source>
        <dbReference type="Pfam" id="PF11716"/>
    </source>
</evidence>
<keyword evidence="4" id="KW-1185">Reference proteome</keyword>
<accession>A0A4R4UIV5</accession>
<gene>
    <name evidence="3" type="ORF">E1161_14985</name>
</gene>
<reference evidence="3 4" key="1">
    <citation type="submission" date="2019-03" db="EMBL/GenBank/DDBJ databases">
        <title>Draft genome sequences of novel Actinobacteria.</title>
        <authorList>
            <person name="Sahin N."/>
            <person name="Ay H."/>
            <person name="Saygin H."/>
        </authorList>
    </citation>
    <scope>NUCLEOTIDE SEQUENCE [LARGE SCALE GENOMIC DNA]</scope>
    <source>
        <strain evidence="3 4">16K404</strain>
    </source>
</reference>
<dbReference type="InterPro" id="IPR024344">
    <property type="entry name" value="MDMPI_metal-binding"/>
</dbReference>
<feature type="region of interest" description="Disordered" evidence="1">
    <location>
        <begin position="64"/>
        <end position="94"/>
    </location>
</feature>
<dbReference type="Proteomes" id="UP000294744">
    <property type="component" value="Unassembled WGS sequence"/>
</dbReference>
<dbReference type="InterPro" id="IPR034660">
    <property type="entry name" value="DinB/YfiT-like"/>
</dbReference>
<organism evidence="3 4">
    <name type="scientific">Saccharopolyspora aridisoli</name>
    <dbReference type="NCBI Taxonomy" id="2530385"/>
    <lineage>
        <taxon>Bacteria</taxon>
        <taxon>Bacillati</taxon>
        <taxon>Actinomycetota</taxon>
        <taxon>Actinomycetes</taxon>
        <taxon>Pseudonocardiales</taxon>
        <taxon>Pseudonocardiaceae</taxon>
        <taxon>Saccharopolyspora</taxon>
    </lineage>
</organism>
<dbReference type="EMBL" id="SMKV01000016">
    <property type="protein sequence ID" value="TDC91857.1"/>
    <property type="molecule type" value="Genomic_DNA"/>
</dbReference>
<dbReference type="AlphaFoldDB" id="A0A4R4UIV5"/>
<name>A0A4R4UIV5_9PSEU</name>
<proteinExistence type="predicted"/>
<feature type="region of interest" description="Disordered" evidence="1">
    <location>
        <begin position="101"/>
        <end position="120"/>
    </location>
</feature>
<sequence>MADLADDDLMQPSGCRGWLVRDLVRHLITTDAQDVPACTRSGARSCGTGLRSCYPAPLRKANAEQLLVSPRPSRTRGGPWSGRSGSPRPAAWFDSRRVRARCRAPARRTAASPGRRSPGR</sequence>
<evidence type="ECO:0000313" key="4">
    <source>
        <dbReference type="Proteomes" id="UP000294744"/>
    </source>
</evidence>
<dbReference type="Pfam" id="PF11716">
    <property type="entry name" value="MDMPI_N"/>
    <property type="match status" value="1"/>
</dbReference>
<feature type="compositionally biased region" description="Low complexity" evidence="1">
    <location>
        <begin position="69"/>
        <end position="89"/>
    </location>
</feature>
<evidence type="ECO:0000256" key="1">
    <source>
        <dbReference type="SAM" id="MobiDB-lite"/>
    </source>
</evidence>
<protein>
    <recommendedName>
        <fullName evidence="2">Mycothiol-dependent maleylpyruvate isomerase metal-binding domain-containing protein</fullName>
    </recommendedName>
</protein>
<feature type="domain" description="Mycothiol-dependent maleylpyruvate isomerase metal-binding" evidence="2">
    <location>
        <begin position="2"/>
        <end position="32"/>
    </location>
</feature>
<dbReference type="OrthoDB" id="3781681at2"/>
<dbReference type="GO" id="GO:0046872">
    <property type="term" value="F:metal ion binding"/>
    <property type="evidence" value="ECO:0007669"/>
    <property type="project" value="InterPro"/>
</dbReference>
<comment type="caution">
    <text evidence="3">The sequence shown here is derived from an EMBL/GenBank/DDBJ whole genome shotgun (WGS) entry which is preliminary data.</text>
</comment>
<feature type="compositionally biased region" description="Low complexity" evidence="1">
    <location>
        <begin position="107"/>
        <end position="120"/>
    </location>
</feature>